<dbReference type="Proteomes" id="UP001501057">
    <property type="component" value="Unassembled WGS sequence"/>
</dbReference>
<name>A0ABN2JJC9_9ACTN</name>
<organism evidence="2 3">
    <name type="scientific">Aeromicrobium alkaliterrae</name>
    <dbReference type="NCBI Taxonomy" id="302168"/>
    <lineage>
        <taxon>Bacteria</taxon>
        <taxon>Bacillati</taxon>
        <taxon>Actinomycetota</taxon>
        <taxon>Actinomycetes</taxon>
        <taxon>Propionibacteriales</taxon>
        <taxon>Nocardioidaceae</taxon>
        <taxon>Aeromicrobium</taxon>
    </lineage>
</organism>
<feature type="domain" description="Mce/MlaD" evidence="1">
    <location>
        <begin position="43"/>
        <end position="116"/>
    </location>
</feature>
<evidence type="ECO:0000313" key="2">
    <source>
        <dbReference type="EMBL" id="GAA1727041.1"/>
    </source>
</evidence>
<evidence type="ECO:0000313" key="3">
    <source>
        <dbReference type="Proteomes" id="UP001501057"/>
    </source>
</evidence>
<dbReference type="InterPro" id="IPR003399">
    <property type="entry name" value="Mce/MlaD"/>
</dbReference>
<dbReference type="PROSITE" id="PS51257">
    <property type="entry name" value="PROKAR_LIPOPROTEIN"/>
    <property type="match status" value="1"/>
</dbReference>
<dbReference type="Pfam" id="PF02470">
    <property type="entry name" value="MlaD"/>
    <property type="match status" value="1"/>
</dbReference>
<dbReference type="NCBIfam" id="TIGR00996">
    <property type="entry name" value="Mtu_fam_mce"/>
    <property type="match status" value="1"/>
</dbReference>
<dbReference type="PANTHER" id="PTHR33371">
    <property type="entry name" value="INTERMEMBRANE PHOSPHOLIPID TRANSPORT SYSTEM BINDING PROTEIN MLAD-RELATED"/>
    <property type="match status" value="1"/>
</dbReference>
<reference evidence="2 3" key="1">
    <citation type="journal article" date="2019" name="Int. J. Syst. Evol. Microbiol.">
        <title>The Global Catalogue of Microorganisms (GCM) 10K type strain sequencing project: providing services to taxonomists for standard genome sequencing and annotation.</title>
        <authorList>
            <consortium name="The Broad Institute Genomics Platform"/>
            <consortium name="The Broad Institute Genome Sequencing Center for Infectious Disease"/>
            <person name="Wu L."/>
            <person name="Ma J."/>
        </authorList>
    </citation>
    <scope>NUCLEOTIDE SEQUENCE [LARGE SCALE GENOMIC DNA]</scope>
    <source>
        <strain evidence="2 3">JCM 13518</strain>
    </source>
</reference>
<protein>
    <submittedName>
        <fullName evidence="2">MCE family protein</fullName>
    </submittedName>
</protein>
<accession>A0ABN2JJC9</accession>
<dbReference type="InterPro" id="IPR005693">
    <property type="entry name" value="Mce"/>
</dbReference>
<dbReference type="EMBL" id="BAAAME010000002">
    <property type="protein sequence ID" value="GAA1727041.1"/>
    <property type="molecule type" value="Genomic_DNA"/>
</dbReference>
<evidence type="ECO:0000259" key="1">
    <source>
        <dbReference type="Pfam" id="PF02470"/>
    </source>
</evidence>
<dbReference type="InterPro" id="IPR052336">
    <property type="entry name" value="MlaD_Phospholipid_Transporter"/>
</dbReference>
<proteinExistence type="predicted"/>
<dbReference type="RefSeq" id="WP_344197317.1">
    <property type="nucleotide sequence ID" value="NZ_BAAAME010000002.1"/>
</dbReference>
<gene>
    <name evidence="2" type="ORF">GCM10009710_04630</name>
</gene>
<dbReference type="PANTHER" id="PTHR33371:SF15">
    <property type="entry name" value="LIPOPROTEIN LPRN"/>
    <property type="match status" value="1"/>
</dbReference>
<keyword evidence="3" id="KW-1185">Reference proteome</keyword>
<comment type="caution">
    <text evidence="2">The sequence shown here is derived from an EMBL/GenBank/DDBJ whole genome shotgun (WGS) entry which is preliminary data.</text>
</comment>
<sequence>MNRRASPRAALAVVVTAVLAVLTGCGTTAADLPLPGSSMPGDTYRVTATFDDALNLAQGAPVKVDGVAIGRVESISVADLKAVVVMEIVEDTRIGTTADFRLRSTTALGELFVDVVDDPAAPADGAVLADGDTVDPELASAAPTVEDTLSAASLFINGGGVGQIQTIVDETNLMIGGREDTLRDVLHRITSTAGTVTDMSGDIDDALTAIANASQVLADRQTTIDRALTEIAPAAEVLEANTASLVDLLASIDGLGAVVVPTIQQTRDDIAAIVAQSGPVFAQVASIEPRIEDGVSQILAFVSGLQTGVPGSFLNTHLVFQGSLSIGDLTLVAPSPDGASTPEVAPNAVQNLTQLPLIENLTGLVPTTPGAPAAGGTGLQDLLGLLTGGAS</sequence>